<name>A0A552DDD0_MICAE</name>
<evidence type="ECO:0000256" key="2">
    <source>
        <dbReference type="ARBA" id="ARBA00022525"/>
    </source>
</evidence>
<dbReference type="GO" id="GO:0005509">
    <property type="term" value="F:calcium ion binding"/>
    <property type="evidence" value="ECO:0007669"/>
    <property type="project" value="InterPro"/>
</dbReference>
<reference evidence="4 5" key="1">
    <citation type="submission" date="2019-01" db="EMBL/GenBank/DDBJ databases">
        <title>Coherence of Microcystis species and biogeography revealed through population genomics.</title>
        <authorList>
            <person name="Perez-Carrascal O.M."/>
            <person name="Terrat Y."/>
            <person name="Giani A."/>
            <person name="Fortin N."/>
            <person name="Tromas N."/>
            <person name="Shapiro B.J."/>
        </authorList>
    </citation>
    <scope>NUCLEOTIDE SEQUENCE [LARGE SCALE GENOMIC DNA]</scope>
    <source>
        <strain evidence="4">Ma_QC_B_20070730_S2</strain>
    </source>
</reference>
<comment type="subcellular location">
    <subcellularLocation>
        <location evidence="1">Secreted</location>
    </subcellularLocation>
</comment>
<sequence>MATITTSFAPLTTGANFSPGGTVSVRNFINTFNDILIHVSGLELNITSDNLTSERTLTPGGDTAWRITNFGSNANVTLFRYGGGFSKSFFLLANSFTYVRGGAAGTYQLSGDTDNTIPKATNPNPPNGIRNFVTTDSYNIVGSNFNDTLTGGSVADTLFGGDGNDILTGNAGTDTLHGDNGDDTLLGGSGNDSLDGDVGNDSLNGGSLNDILIGRTGNDTLIGDSEDDSLDGGSGSDSLDGGSGTDTLIGGSEDDTLIGGTGNDSLDGGSGSDTLDGGSLNDTLIGGDGNDTLFGDTEDDSLLGGTGNDTLFGDTEDDTLIGGDGNDTLTGGSGVDQFVYNNSNEGPDSITDFGFGGADAIVLSSSGFGGLTTIGGTLTSSLFSATEDGTAKIIYSGGVLSFDQNLSATGTLVTIATLTGAPTLNAGNIQVIA</sequence>
<dbReference type="PANTHER" id="PTHR38340">
    <property type="entry name" value="S-LAYER PROTEIN"/>
    <property type="match status" value="1"/>
</dbReference>
<dbReference type="AlphaFoldDB" id="A0A552DDD0"/>
<feature type="compositionally biased region" description="Low complexity" evidence="3">
    <location>
        <begin position="263"/>
        <end position="282"/>
    </location>
</feature>
<comment type="caution">
    <text evidence="4">The sequence shown here is derived from an EMBL/GenBank/DDBJ whole genome shotgun (WGS) entry which is preliminary data.</text>
</comment>
<dbReference type="InterPro" id="IPR011049">
    <property type="entry name" value="Serralysin-like_metalloprot_C"/>
</dbReference>
<feature type="compositionally biased region" description="Low complexity" evidence="3">
    <location>
        <begin position="183"/>
        <end position="201"/>
    </location>
</feature>
<proteinExistence type="predicted"/>
<feature type="compositionally biased region" description="Low complexity" evidence="3">
    <location>
        <begin position="236"/>
        <end position="248"/>
    </location>
</feature>
<dbReference type="PANTHER" id="PTHR38340:SF1">
    <property type="entry name" value="S-LAYER PROTEIN"/>
    <property type="match status" value="1"/>
</dbReference>
<feature type="region of interest" description="Disordered" evidence="3">
    <location>
        <begin position="219"/>
        <end position="316"/>
    </location>
</feature>
<feature type="region of interest" description="Disordered" evidence="3">
    <location>
        <begin position="178"/>
        <end position="201"/>
    </location>
</feature>
<dbReference type="PRINTS" id="PR00313">
    <property type="entry name" value="CABNDNGRPT"/>
</dbReference>
<accession>A0A552DDD0</accession>
<dbReference type="InterPro" id="IPR018511">
    <property type="entry name" value="Hemolysin-typ_Ca-bd_CS"/>
</dbReference>
<evidence type="ECO:0000313" key="5">
    <source>
        <dbReference type="Proteomes" id="UP000320551"/>
    </source>
</evidence>
<evidence type="ECO:0000256" key="3">
    <source>
        <dbReference type="SAM" id="MobiDB-lite"/>
    </source>
</evidence>
<evidence type="ECO:0000313" key="4">
    <source>
        <dbReference type="EMBL" id="TRU20217.1"/>
    </source>
</evidence>
<protein>
    <submittedName>
        <fullName evidence="4">Calcium-binding protein</fullName>
    </submittedName>
</protein>
<dbReference type="Proteomes" id="UP000320551">
    <property type="component" value="Unassembled WGS sequence"/>
</dbReference>
<dbReference type="Pfam" id="PF00353">
    <property type="entry name" value="HemolysinCabind"/>
    <property type="match status" value="5"/>
</dbReference>
<dbReference type="InterPro" id="IPR001343">
    <property type="entry name" value="Hemolysn_Ca-bd"/>
</dbReference>
<gene>
    <name evidence="4" type="ORF">EWV80_18105</name>
</gene>
<dbReference type="GO" id="GO:0005576">
    <property type="term" value="C:extracellular region"/>
    <property type="evidence" value="ECO:0007669"/>
    <property type="project" value="UniProtKB-SubCell"/>
</dbReference>
<dbReference type="PROSITE" id="PS00330">
    <property type="entry name" value="HEMOLYSIN_CALCIUM"/>
    <property type="match status" value="4"/>
</dbReference>
<organism evidence="4 5">
    <name type="scientific">Microcystis aeruginosa Ma_QC_B_20070730_S2</name>
    <dbReference type="NCBI Taxonomy" id="2486256"/>
    <lineage>
        <taxon>Bacteria</taxon>
        <taxon>Bacillati</taxon>
        <taxon>Cyanobacteriota</taxon>
        <taxon>Cyanophyceae</taxon>
        <taxon>Oscillatoriophycideae</taxon>
        <taxon>Chroococcales</taxon>
        <taxon>Microcystaceae</taxon>
        <taxon>Microcystis</taxon>
    </lineage>
</organism>
<keyword evidence="2" id="KW-0964">Secreted</keyword>
<dbReference type="InterPro" id="IPR050557">
    <property type="entry name" value="RTX_toxin/Mannuronan_C5-epim"/>
</dbReference>
<dbReference type="EMBL" id="SFBK01000239">
    <property type="protein sequence ID" value="TRU20217.1"/>
    <property type="molecule type" value="Genomic_DNA"/>
</dbReference>
<dbReference type="SUPFAM" id="SSF51120">
    <property type="entry name" value="beta-Roll"/>
    <property type="match status" value="3"/>
</dbReference>
<evidence type="ECO:0000256" key="1">
    <source>
        <dbReference type="ARBA" id="ARBA00004613"/>
    </source>
</evidence>
<dbReference type="Gene3D" id="2.150.10.10">
    <property type="entry name" value="Serralysin-like metalloprotease, C-terminal"/>
    <property type="match status" value="3"/>
</dbReference>